<gene>
    <name evidence="3" type="primary">coaBC</name>
    <name evidence="7" type="ORF">FC19_GL000872</name>
</gene>
<evidence type="ECO:0000256" key="4">
    <source>
        <dbReference type="RuleBase" id="RU364078"/>
    </source>
</evidence>
<dbReference type="GO" id="GO:0071513">
    <property type="term" value="C:phosphopantothenoylcysteine decarboxylase complex"/>
    <property type="evidence" value="ECO:0007669"/>
    <property type="project" value="TreeGrafter"/>
</dbReference>
<dbReference type="InterPro" id="IPR005252">
    <property type="entry name" value="CoaBC"/>
</dbReference>
<dbReference type="PATRIC" id="fig|1423725.3.peg.900"/>
<dbReference type="GO" id="GO:0015941">
    <property type="term" value="P:pantothenate catabolic process"/>
    <property type="evidence" value="ECO:0007669"/>
    <property type="project" value="InterPro"/>
</dbReference>
<name>A0A0R2CY25_9LACO</name>
<dbReference type="GO" id="GO:0004633">
    <property type="term" value="F:phosphopantothenoylcysteine decarboxylase activity"/>
    <property type="evidence" value="ECO:0007669"/>
    <property type="project" value="UniProtKB-UniRule"/>
</dbReference>
<accession>A0A0R2CY25</accession>
<comment type="similarity">
    <text evidence="3 4">In the N-terminal section; belongs to the HFCD (homo-oligomeric flavin containing Cys decarboxylase) superfamily.</text>
</comment>
<dbReference type="AlphaFoldDB" id="A0A0R2CY25"/>
<dbReference type="SUPFAM" id="SSF102645">
    <property type="entry name" value="CoaB-like"/>
    <property type="match status" value="1"/>
</dbReference>
<dbReference type="EC" id="4.1.1.36" evidence="3"/>
<comment type="pathway">
    <text evidence="3 4">Cofactor biosynthesis; coenzyme A biosynthesis; CoA from (R)-pantothenate: step 3/5.</text>
</comment>
<evidence type="ECO:0000256" key="2">
    <source>
        <dbReference type="ARBA" id="ARBA00023239"/>
    </source>
</evidence>
<dbReference type="Pfam" id="PF02441">
    <property type="entry name" value="Flavoprotein"/>
    <property type="match status" value="1"/>
</dbReference>
<keyword evidence="1 3" id="KW-0210">Decarboxylase</keyword>
<dbReference type="Gene3D" id="3.40.50.10300">
    <property type="entry name" value="CoaB-like"/>
    <property type="match status" value="1"/>
</dbReference>
<comment type="function">
    <text evidence="3">Catalyzes two sequential steps in the biosynthesis of coenzyme A. In the first step cysteine is conjugated to 4'-phosphopantothenate to form 4-phosphopantothenoylcysteine. In the second step the latter compound is decarboxylated to form 4'-phosphopantotheine.</text>
</comment>
<keyword evidence="3 4" id="KW-0285">Flavoprotein</keyword>
<evidence type="ECO:0000313" key="8">
    <source>
        <dbReference type="Proteomes" id="UP000051015"/>
    </source>
</evidence>
<dbReference type="InterPro" id="IPR007085">
    <property type="entry name" value="DNA/pantothenate-metab_flavo_C"/>
</dbReference>
<dbReference type="SUPFAM" id="SSF52507">
    <property type="entry name" value="Homo-oligomeric flavin-containing Cys decarboxylases, HFCD"/>
    <property type="match status" value="1"/>
</dbReference>
<dbReference type="Gene3D" id="3.40.50.1950">
    <property type="entry name" value="Flavin prenyltransferase-like"/>
    <property type="match status" value="1"/>
</dbReference>
<dbReference type="GO" id="GO:0015937">
    <property type="term" value="P:coenzyme A biosynthetic process"/>
    <property type="evidence" value="ECO:0007669"/>
    <property type="project" value="UniProtKB-UniRule"/>
</dbReference>
<feature type="domain" description="Flavoprotein" evidence="5">
    <location>
        <begin position="2"/>
        <end position="166"/>
    </location>
</feature>
<feature type="binding site" evidence="3">
    <location>
        <position position="336"/>
    </location>
    <ligand>
        <name>CTP</name>
        <dbReference type="ChEBI" id="CHEBI:37563"/>
    </ligand>
</feature>
<dbReference type="InterPro" id="IPR036551">
    <property type="entry name" value="Flavin_trans-like"/>
</dbReference>
<comment type="function">
    <text evidence="4">Catalyzes two steps in the biosynthesis of coenzyme A. In the first step cysteine is conjugated to 4'-phosphopantothenate to form 4-phosphopantothenoylcysteine, in the latter compound is decarboxylated to form 4'-phosphopantotheine.</text>
</comment>
<reference evidence="7 8" key="1">
    <citation type="journal article" date="2015" name="Genome Announc.">
        <title>Expanding the biotechnology potential of lactobacilli through comparative genomics of 213 strains and associated genera.</title>
        <authorList>
            <person name="Sun Z."/>
            <person name="Harris H.M."/>
            <person name="McCann A."/>
            <person name="Guo C."/>
            <person name="Argimon S."/>
            <person name="Zhang W."/>
            <person name="Yang X."/>
            <person name="Jeffery I.B."/>
            <person name="Cooney J.C."/>
            <person name="Kagawa T.F."/>
            <person name="Liu W."/>
            <person name="Song Y."/>
            <person name="Salvetti E."/>
            <person name="Wrobel A."/>
            <person name="Rasinkangas P."/>
            <person name="Parkhill J."/>
            <person name="Rea M.C."/>
            <person name="O'Sullivan O."/>
            <person name="Ritari J."/>
            <person name="Douillard F.P."/>
            <person name="Paul Ross R."/>
            <person name="Yang R."/>
            <person name="Briner A.E."/>
            <person name="Felis G.E."/>
            <person name="de Vos W.M."/>
            <person name="Barrangou R."/>
            <person name="Klaenhammer T.R."/>
            <person name="Caufield P.W."/>
            <person name="Cui Y."/>
            <person name="Zhang H."/>
            <person name="O'Toole P.W."/>
        </authorList>
    </citation>
    <scope>NUCLEOTIDE SEQUENCE [LARGE SCALE GENOMIC DNA]</scope>
    <source>
        <strain evidence="7 8">DSM 21051</strain>
    </source>
</reference>
<evidence type="ECO:0000259" key="6">
    <source>
        <dbReference type="Pfam" id="PF04127"/>
    </source>
</evidence>
<keyword evidence="3" id="KW-0479">Metal-binding</keyword>
<feature type="binding site" evidence="3">
    <location>
        <position position="318"/>
    </location>
    <ligand>
        <name>CTP</name>
        <dbReference type="ChEBI" id="CHEBI:37563"/>
    </ligand>
</feature>
<keyword evidence="3 4" id="KW-0436">Ligase</keyword>
<comment type="catalytic activity">
    <reaction evidence="3 4">
        <text>N-[(R)-4-phosphopantothenoyl]-L-cysteine + H(+) = (R)-4'-phosphopantetheine + CO2</text>
        <dbReference type="Rhea" id="RHEA:16793"/>
        <dbReference type="ChEBI" id="CHEBI:15378"/>
        <dbReference type="ChEBI" id="CHEBI:16526"/>
        <dbReference type="ChEBI" id="CHEBI:59458"/>
        <dbReference type="ChEBI" id="CHEBI:61723"/>
        <dbReference type="EC" id="4.1.1.36"/>
    </reaction>
</comment>
<dbReference type="GO" id="GO:0046872">
    <property type="term" value="F:metal ion binding"/>
    <property type="evidence" value="ECO:0007669"/>
    <property type="project" value="UniProtKB-KW"/>
</dbReference>
<feature type="region of interest" description="Phosphopantothenoylcysteine decarboxylase" evidence="3">
    <location>
        <begin position="1"/>
        <end position="185"/>
    </location>
</feature>
<dbReference type="Pfam" id="PF04127">
    <property type="entry name" value="DFP"/>
    <property type="match status" value="1"/>
</dbReference>
<feature type="binding site" evidence="3">
    <location>
        <position position="332"/>
    </location>
    <ligand>
        <name>CTP</name>
        <dbReference type="ChEBI" id="CHEBI:37563"/>
    </ligand>
</feature>
<dbReference type="NCBIfam" id="TIGR00521">
    <property type="entry name" value="coaBC_dfp"/>
    <property type="match status" value="1"/>
</dbReference>
<keyword evidence="2 3" id="KW-0456">Lyase</keyword>
<comment type="catalytic activity">
    <reaction evidence="3 4">
        <text>(R)-4'-phosphopantothenate + L-cysteine + CTP = N-[(R)-4-phosphopantothenoyl]-L-cysteine + CMP + diphosphate + H(+)</text>
        <dbReference type="Rhea" id="RHEA:19397"/>
        <dbReference type="ChEBI" id="CHEBI:10986"/>
        <dbReference type="ChEBI" id="CHEBI:15378"/>
        <dbReference type="ChEBI" id="CHEBI:33019"/>
        <dbReference type="ChEBI" id="CHEBI:35235"/>
        <dbReference type="ChEBI" id="CHEBI:37563"/>
        <dbReference type="ChEBI" id="CHEBI:59458"/>
        <dbReference type="ChEBI" id="CHEBI:60377"/>
        <dbReference type="EC" id="6.3.2.5"/>
    </reaction>
</comment>
<dbReference type="UniPathway" id="UPA00241">
    <property type="reaction ID" value="UER00353"/>
</dbReference>
<comment type="pathway">
    <text evidence="3 4">Cofactor biosynthesis; coenzyme A biosynthesis; CoA from (R)-pantothenate: step 2/5.</text>
</comment>
<feature type="binding site" evidence="3">
    <location>
        <position position="284"/>
    </location>
    <ligand>
        <name>CTP</name>
        <dbReference type="ChEBI" id="CHEBI:37563"/>
    </ligand>
</feature>
<comment type="cofactor">
    <cofactor evidence="3">
        <name>FMN</name>
        <dbReference type="ChEBI" id="CHEBI:58210"/>
    </cofactor>
    <text evidence="3">Binds 1 FMN per subunit.</text>
</comment>
<dbReference type="PANTHER" id="PTHR14359:SF6">
    <property type="entry name" value="PHOSPHOPANTOTHENOYLCYSTEINE DECARBOXYLASE"/>
    <property type="match status" value="1"/>
</dbReference>
<evidence type="ECO:0000313" key="7">
    <source>
        <dbReference type="EMBL" id="KRM96576.1"/>
    </source>
</evidence>
<keyword evidence="3" id="KW-0511">Multifunctional enzyme</keyword>
<feature type="region of interest" description="Phosphopantothenate--cysteine ligase" evidence="3">
    <location>
        <begin position="186"/>
        <end position="391"/>
    </location>
</feature>
<proteinExistence type="inferred from homology"/>
<keyword evidence="8" id="KW-1185">Reference proteome</keyword>
<dbReference type="GO" id="GO:0004632">
    <property type="term" value="F:phosphopantothenate--cysteine ligase activity"/>
    <property type="evidence" value="ECO:0007669"/>
    <property type="project" value="UniProtKB-UniRule"/>
</dbReference>
<comment type="similarity">
    <text evidence="3 4">In the C-terminal section; belongs to the PPC synthetase family.</text>
</comment>
<dbReference type="GO" id="GO:0010181">
    <property type="term" value="F:FMN binding"/>
    <property type="evidence" value="ECO:0007669"/>
    <property type="project" value="UniProtKB-UniRule"/>
</dbReference>
<dbReference type="InterPro" id="IPR003382">
    <property type="entry name" value="Flavoprotein"/>
</dbReference>
<organism evidence="7 8">
    <name type="scientific">Liquorilactobacillus aquaticus DSM 21051</name>
    <dbReference type="NCBI Taxonomy" id="1423725"/>
    <lineage>
        <taxon>Bacteria</taxon>
        <taxon>Bacillati</taxon>
        <taxon>Bacillota</taxon>
        <taxon>Bacilli</taxon>
        <taxon>Lactobacillales</taxon>
        <taxon>Lactobacillaceae</taxon>
        <taxon>Liquorilactobacillus</taxon>
    </lineage>
</organism>
<evidence type="ECO:0000256" key="1">
    <source>
        <dbReference type="ARBA" id="ARBA00022793"/>
    </source>
</evidence>
<dbReference type="PANTHER" id="PTHR14359">
    <property type="entry name" value="HOMO-OLIGOMERIC FLAVIN CONTAINING CYS DECARBOXYLASE FAMILY"/>
    <property type="match status" value="1"/>
</dbReference>
<evidence type="ECO:0000256" key="3">
    <source>
        <dbReference type="HAMAP-Rule" id="MF_02225"/>
    </source>
</evidence>
<feature type="binding site" evidence="3">
    <location>
        <position position="274"/>
    </location>
    <ligand>
        <name>CTP</name>
        <dbReference type="ChEBI" id="CHEBI:37563"/>
    </ligand>
</feature>
<dbReference type="InterPro" id="IPR035929">
    <property type="entry name" value="CoaB-like_sf"/>
</dbReference>
<dbReference type="EC" id="6.3.2.5" evidence="3"/>
<sequence length="391" mass="43078">MYITGGIAAYKAAYFVRALVKDGAKVRVAMTKSATKFITPMTFKTLSRHRVYTDEALVTDDEIVPHIELADWSDTAVIIPATANVIAKMSHGLADDFVTSALLASDCPKFVVPAMNEKMLKNKATTRNIKSLRMDGIKVLDPDVGFLAEGYQGKGRLPSTSTILKWIKQENKNQISTVKDLTGKKILITAGKTLETIDPVRYITNRSTGKMGYALAQTAVERGAEVTLISGPTNLPEISNVNFISIITTAEMFEEVNKFFEQMDIVIMAAAVSDYRIEKPATQKIKKKSATLEIKLVKNVDILKSLGQKKNKQILVGFAAETQNLLENASRKMQEKNVDLLVANDVSRADIGFGSDQNEVTFLRPDHKPVLIGKSDKKRIAAKVFDCIIGF</sequence>
<dbReference type="STRING" id="1423725.FC19_GL000872"/>
<feature type="domain" description="DNA/pantothenate metabolism flavoprotein C-terminal" evidence="6">
    <location>
        <begin position="181"/>
        <end position="389"/>
    </location>
</feature>
<keyword evidence="3 4" id="KW-0288">FMN</keyword>
<dbReference type="EMBL" id="AYZD01000015">
    <property type="protein sequence ID" value="KRM96576.1"/>
    <property type="molecule type" value="Genomic_DNA"/>
</dbReference>
<evidence type="ECO:0000259" key="5">
    <source>
        <dbReference type="Pfam" id="PF02441"/>
    </source>
</evidence>
<comment type="caution">
    <text evidence="3">Lacks conserved residue(s) required for the propagation of feature annotation.</text>
</comment>
<keyword evidence="3" id="KW-0460">Magnesium</keyword>
<protein>
    <recommendedName>
        <fullName evidence="3">Coenzyme A biosynthesis bifunctional protein CoaBC</fullName>
    </recommendedName>
    <alternativeName>
        <fullName evidence="3">DNA/pantothenate metabolism flavoprotein</fullName>
    </alternativeName>
    <alternativeName>
        <fullName evidence="3">Phosphopantothenoylcysteine synthetase/decarboxylase</fullName>
        <shortName evidence="3">PPCS-PPCDC</shortName>
    </alternativeName>
    <domain>
        <recommendedName>
            <fullName evidence="3">Phosphopantothenoylcysteine decarboxylase</fullName>
            <shortName evidence="3">PPC decarboxylase</shortName>
            <shortName evidence="3">PPC-DC</shortName>
            <ecNumber evidence="3">4.1.1.36</ecNumber>
        </recommendedName>
        <alternativeName>
            <fullName evidence="3">CoaC</fullName>
        </alternativeName>
    </domain>
    <domain>
        <recommendedName>
            <fullName evidence="3">Phosphopantothenate--cysteine ligase</fullName>
            <ecNumber evidence="3">6.3.2.5</ecNumber>
        </recommendedName>
        <alternativeName>
            <fullName evidence="3">CoaB</fullName>
        </alternativeName>
        <alternativeName>
            <fullName evidence="3">Phosphopantothenoylcysteine synthetase</fullName>
            <shortName evidence="3">PPC synthetase</shortName>
            <shortName evidence="3">PPC-S</shortName>
        </alternativeName>
    </domain>
</protein>
<dbReference type="Proteomes" id="UP000051015">
    <property type="component" value="Unassembled WGS sequence"/>
</dbReference>
<comment type="caution">
    <text evidence="7">The sequence shown here is derived from an EMBL/GenBank/DDBJ whole genome shotgun (WGS) entry which is preliminary data.</text>
</comment>
<dbReference type="HAMAP" id="MF_02225">
    <property type="entry name" value="CoaBC"/>
    <property type="match status" value="1"/>
</dbReference>
<comment type="cofactor">
    <cofactor evidence="3">
        <name>Mg(2+)</name>
        <dbReference type="ChEBI" id="CHEBI:18420"/>
    </cofactor>
</comment>